<dbReference type="InParanoid" id="A0A0A0HYA6"/>
<name>A0A0A0HYA6_PARBD</name>
<sequence length="126" mass="14684">MGLTPYSPVPQRHILTAISPAVRGTMLVEQKPFVPQPYGTRWYDRSWMNSNQRAGSWKAAEKRLKIVLLPRVFGKGRKLNENEMKQKSERQEDDIKLLTEARGFYRAERDFFKALYGRDLGLDRIA</sequence>
<dbReference type="EMBL" id="KN275959">
    <property type="protein sequence ID" value="KGM92345.1"/>
    <property type="molecule type" value="Genomic_DNA"/>
</dbReference>
<reference evidence="1 2" key="1">
    <citation type="journal article" date="2011" name="PLoS Genet.">
        <title>Comparative genomic analysis of human fungal pathogens causing paracoccidioidomycosis.</title>
        <authorList>
            <person name="Desjardins C.A."/>
            <person name="Champion M.D."/>
            <person name="Holder J.W."/>
            <person name="Muszewska A."/>
            <person name="Goldberg J."/>
            <person name="Bailao A.M."/>
            <person name="Brigido M.M."/>
            <person name="Ferreira M.E."/>
            <person name="Garcia A.M."/>
            <person name="Grynberg M."/>
            <person name="Gujja S."/>
            <person name="Heiman D.I."/>
            <person name="Henn M.R."/>
            <person name="Kodira C.D."/>
            <person name="Leon-Narvaez H."/>
            <person name="Longo L.V."/>
            <person name="Ma L.J."/>
            <person name="Malavazi I."/>
            <person name="Matsuo A.L."/>
            <person name="Morais F.V."/>
            <person name="Pereira M."/>
            <person name="Rodriguez-Brito S."/>
            <person name="Sakthikumar S."/>
            <person name="Salem-Izacc S.M."/>
            <person name="Sykes S.M."/>
            <person name="Teixeira M.M."/>
            <person name="Vallejo M.C."/>
            <person name="Walter M.E."/>
            <person name="Yandava C."/>
            <person name="Young S."/>
            <person name="Zeng Q."/>
            <person name="Zucker J."/>
            <person name="Felipe M.S."/>
            <person name="Goldman G.H."/>
            <person name="Haas B.J."/>
            <person name="McEwen J.G."/>
            <person name="Nino-Vega G."/>
            <person name="Puccia R."/>
            <person name="San-Blas G."/>
            <person name="Soares C.M."/>
            <person name="Birren B.W."/>
            <person name="Cuomo C.A."/>
        </authorList>
    </citation>
    <scope>NUCLEOTIDE SEQUENCE [LARGE SCALE GENOMIC DNA]</scope>
    <source>
        <strain evidence="1 2">Pb18</strain>
    </source>
</reference>
<evidence type="ECO:0000313" key="2">
    <source>
        <dbReference type="Proteomes" id="UP000001628"/>
    </source>
</evidence>
<dbReference type="RefSeq" id="XP_010759001.1">
    <property type="nucleotide sequence ID" value="XM_010760699.1"/>
</dbReference>
<gene>
    <name evidence="1" type="ORF">PADG_11542</name>
</gene>
<evidence type="ECO:0000313" key="1">
    <source>
        <dbReference type="EMBL" id="KGM92345.1"/>
    </source>
</evidence>
<keyword evidence="2" id="KW-1185">Reference proteome</keyword>
<dbReference type="VEuPathDB" id="FungiDB:PADG_11542"/>
<accession>A0A0A0HYA6</accession>
<organism evidence="1 2">
    <name type="scientific">Paracoccidioides brasiliensis (strain Pb18)</name>
    <dbReference type="NCBI Taxonomy" id="502780"/>
    <lineage>
        <taxon>Eukaryota</taxon>
        <taxon>Fungi</taxon>
        <taxon>Dikarya</taxon>
        <taxon>Ascomycota</taxon>
        <taxon>Pezizomycotina</taxon>
        <taxon>Eurotiomycetes</taxon>
        <taxon>Eurotiomycetidae</taxon>
        <taxon>Onygenales</taxon>
        <taxon>Ajellomycetaceae</taxon>
        <taxon>Paracoccidioides</taxon>
    </lineage>
</organism>
<dbReference type="OrthoDB" id="2247093at2759"/>
<dbReference type="GeneID" id="22587439"/>
<dbReference type="HOGENOM" id="CLU_1982246_0_0_1"/>
<dbReference type="KEGG" id="pbn:PADG_11542"/>
<dbReference type="Proteomes" id="UP000001628">
    <property type="component" value="Unassembled WGS sequence"/>
</dbReference>
<protein>
    <submittedName>
        <fullName evidence="1">Uncharacterized protein</fullName>
    </submittedName>
</protein>
<dbReference type="eggNOG" id="ENOG502S3WG">
    <property type="taxonomic scope" value="Eukaryota"/>
</dbReference>
<dbReference type="STRING" id="502780.A0A0A0HYA6"/>
<proteinExistence type="predicted"/>
<dbReference type="AlphaFoldDB" id="A0A0A0HYA6"/>